<dbReference type="EMBL" id="JAFBFH010000043">
    <property type="protein sequence ID" value="MBM7717310.1"/>
    <property type="molecule type" value="Genomic_DNA"/>
</dbReference>
<accession>A0ABS2RCC4</accession>
<dbReference type="RefSeq" id="WP_077113435.1">
    <property type="nucleotide sequence ID" value="NZ_JAFBFH010000043.1"/>
</dbReference>
<dbReference type="InterPro" id="IPR006684">
    <property type="entry name" value="YbgC/YbaW"/>
</dbReference>
<keyword evidence="4" id="KW-1185">Reference proteome</keyword>
<dbReference type="Proteomes" id="UP000823485">
    <property type="component" value="Unassembled WGS sequence"/>
</dbReference>
<dbReference type="InterPro" id="IPR050563">
    <property type="entry name" value="4-hydroxybenzoyl-CoA_TE"/>
</dbReference>
<reference evidence="3 4" key="1">
    <citation type="submission" date="2021-01" db="EMBL/GenBank/DDBJ databases">
        <title>Genomic Encyclopedia of Type Strains, Phase IV (KMG-IV): sequencing the most valuable type-strain genomes for metagenomic binning, comparative biology and taxonomic classification.</title>
        <authorList>
            <person name="Goeker M."/>
        </authorList>
    </citation>
    <scope>NUCLEOTIDE SEQUENCE [LARGE SCALE GENOMIC DNA]</scope>
    <source>
        <strain evidence="3 4">DSM 105453</strain>
    </source>
</reference>
<dbReference type="Pfam" id="PF13279">
    <property type="entry name" value="4HBT_2"/>
    <property type="match status" value="1"/>
</dbReference>
<evidence type="ECO:0000256" key="2">
    <source>
        <dbReference type="ARBA" id="ARBA00022801"/>
    </source>
</evidence>
<dbReference type="PIRSF" id="PIRSF003230">
    <property type="entry name" value="YbgC"/>
    <property type="match status" value="1"/>
</dbReference>
<comment type="similarity">
    <text evidence="1">Belongs to the 4-hydroxybenzoyl-CoA thioesterase family.</text>
</comment>
<protein>
    <submittedName>
        <fullName evidence="3">Acyl-CoA thioester hydrolase</fullName>
        <ecNumber evidence="3">3.1.2.-</ecNumber>
    </submittedName>
</protein>
<dbReference type="InterPro" id="IPR029069">
    <property type="entry name" value="HotDog_dom_sf"/>
</dbReference>
<dbReference type="SUPFAM" id="SSF54637">
    <property type="entry name" value="Thioesterase/thiol ester dehydrase-isomerase"/>
    <property type="match status" value="1"/>
</dbReference>
<dbReference type="CDD" id="cd00586">
    <property type="entry name" value="4HBT"/>
    <property type="match status" value="1"/>
</dbReference>
<dbReference type="Gene3D" id="3.10.129.10">
    <property type="entry name" value="Hotdog Thioesterase"/>
    <property type="match status" value="1"/>
</dbReference>
<dbReference type="GO" id="GO:0016787">
    <property type="term" value="F:hydrolase activity"/>
    <property type="evidence" value="ECO:0007669"/>
    <property type="project" value="UniProtKB-KW"/>
</dbReference>
<gene>
    <name evidence="3" type="ORF">JOC94_004337</name>
</gene>
<dbReference type="NCBIfam" id="TIGR00051">
    <property type="entry name" value="YbgC/FadM family acyl-CoA thioesterase"/>
    <property type="match status" value="1"/>
</dbReference>
<comment type="caution">
    <text evidence="3">The sequence shown here is derived from an EMBL/GenBank/DDBJ whole genome shotgun (WGS) entry which is preliminary data.</text>
</comment>
<evidence type="ECO:0000256" key="1">
    <source>
        <dbReference type="ARBA" id="ARBA00005953"/>
    </source>
</evidence>
<keyword evidence="2 3" id="KW-0378">Hydrolase</keyword>
<name>A0ABS2RCC4_9BACI</name>
<dbReference type="PANTHER" id="PTHR31793">
    <property type="entry name" value="4-HYDROXYBENZOYL-COA THIOESTERASE FAMILY MEMBER"/>
    <property type="match status" value="1"/>
</dbReference>
<organism evidence="3 4">
    <name type="scientific">Siminovitchia thermophila</name>
    <dbReference type="NCBI Taxonomy" id="1245522"/>
    <lineage>
        <taxon>Bacteria</taxon>
        <taxon>Bacillati</taxon>
        <taxon>Bacillota</taxon>
        <taxon>Bacilli</taxon>
        <taxon>Bacillales</taxon>
        <taxon>Bacillaceae</taxon>
        <taxon>Siminovitchia</taxon>
    </lineage>
</organism>
<evidence type="ECO:0000313" key="3">
    <source>
        <dbReference type="EMBL" id="MBM7717310.1"/>
    </source>
</evidence>
<evidence type="ECO:0000313" key="4">
    <source>
        <dbReference type="Proteomes" id="UP000823485"/>
    </source>
</evidence>
<dbReference type="EC" id="3.1.2.-" evidence="3"/>
<proteinExistence type="inferred from homology"/>
<dbReference type="PANTHER" id="PTHR31793:SF27">
    <property type="entry name" value="NOVEL THIOESTERASE SUPERFAMILY DOMAIN AND SAPOSIN A-TYPE DOMAIN CONTAINING PROTEIN (0610012H03RIK)"/>
    <property type="match status" value="1"/>
</dbReference>
<sequence length="144" mass="16578">MSHVVAHTNIEVRYAETDQMGVVHHSNYIIWMEVGRTQLMKDLGFSYAEMEKSGILAPIIDVHVSYKKPLTYGEEATIQTWIEEYDGFKVVYGYVVLNKDGEIAVSGTTAHVCVKKETFRPVRLSKVFPDWHDAYERAKKKKDH</sequence>